<reference evidence="3 4" key="1">
    <citation type="submission" date="2007-01" db="EMBL/GenBank/DDBJ databases">
        <authorList>
            <person name="Haygood M."/>
            <person name="Podell S."/>
            <person name="Anderson C."/>
            <person name="Hopkinson B."/>
            <person name="Roe K."/>
            <person name="Barbeau K."/>
            <person name="Gaasterland T."/>
            <person name="Ferriera S."/>
            <person name="Johnson J."/>
            <person name="Kravitz S."/>
            <person name="Beeson K."/>
            <person name="Sutton G."/>
            <person name="Rogers Y.-H."/>
            <person name="Friedman R."/>
            <person name="Frazier M."/>
            <person name="Venter J.C."/>
        </authorList>
    </citation>
    <scope>NUCLEOTIDE SEQUENCE [LARGE SCALE GENOMIC DNA]</scope>
    <source>
        <strain evidence="3 4">ATCC 23134</strain>
    </source>
</reference>
<evidence type="ECO:0000313" key="3">
    <source>
        <dbReference type="EMBL" id="EAY27823.1"/>
    </source>
</evidence>
<gene>
    <name evidence="3" type="ORF">M23134_00264</name>
</gene>
<dbReference type="Proteomes" id="UP000004095">
    <property type="component" value="Unassembled WGS sequence"/>
</dbReference>
<accession>A1ZP31</accession>
<protein>
    <recommendedName>
        <fullName evidence="2">DUF6089 domain-containing protein</fullName>
    </recommendedName>
</protein>
<name>A1ZP31_MICM2</name>
<sequence>MKSLKYIFIAILASVLVYSPAKAQIHEVGIMAGLASYKGEMSQYFPNLHQIDNIANRIAVGAFYRGNFSRSISIRGNFTYGKVDGTDANGTDFISQQRGHFFQTDLLELSAQIEYNFRDFRRNLKFPETWTPYLFVGVGGMKMSPRYNLLPTYDLYSITIPIGIGMKFMLNDKLNLGMEFGARKTFTDFIDDIGVNVDQAGTPRNPLYFTGNTADNDMYFFTGFTLSYVMPIPKRLCPIKIKTF</sequence>
<dbReference type="AlphaFoldDB" id="A1ZP31"/>
<feature type="chain" id="PRO_5002642333" description="DUF6089 domain-containing protein" evidence="1">
    <location>
        <begin position="24"/>
        <end position="244"/>
    </location>
</feature>
<keyword evidence="4" id="KW-1185">Reference proteome</keyword>
<evidence type="ECO:0000313" key="4">
    <source>
        <dbReference type="Proteomes" id="UP000004095"/>
    </source>
</evidence>
<comment type="caution">
    <text evidence="3">The sequence shown here is derived from an EMBL/GenBank/DDBJ whole genome shotgun (WGS) entry which is preliminary data.</text>
</comment>
<dbReference type="Gene3D" id="2.40.160.20">
    <property type="match status" value="1"/>
</dbReference>
<evidence type="ECO:0000256" key="1">
    <source>
        <dbReference type="SAM" id="SignalP"/>
    </source>
</evidence>
<dbReference type="InterPro" id="IPR011250">
    <property type="entry name" value="OMP/PagP_B-barrel"/>
</dbReference>
<dbReference type="InterPro" id="IPR045743">
    <property type="entry name" value="DUF6089"/>
</dbReference>
<keyword evidence="1" id="KW-0732">Signal</keyword>
<organism evidence="3 4">
    <name type="scientific">Microscilla marina ATCC 23134</name>
    <dbReference type="NCBI Taxonomy" id="313606"/>
    <lineage>
        <taxon>Bacteria</taxon>
        <taxon>Pseudomonadati</taxon>
        <taxon>Bacteroidota</taxon>
        <taxon>Cytophagia</taxon>
        <taxon>Cytophagales</taxon>
        <taxon>Microscillaceae</taxon>
        <taxon>Microscilla</taxon>
    </lineage>
</organism>
<dbReference type="RefSeq" id="WP_002698808.1">
    <property type="nucleotide sequence ID" value="NZ_AAWS01000020.1"/>
</dbReference>
<dbReference type="SUPFAM" id="SSF56925">
    <property type="entry name" value="OMPA-like"/>
    <property type="match status" value="1"/>
</dbReference>
<dbReference type="EMBL" id="AAWS01000020">
    <property type="protein sequence ID" value="EAY27823.1"/>
    <property type="molecule type" value="Genomic_DNA"/>
</dbReference>
<proteinExistence type="predicted"/>
<evidence type="ECO:0000259" key="2">
    <source>
        <dbReference type="Pfam" id="PF19573"/>
    </source>
</evidence>
<dbReference type="eggNOG" id="COG3637">
    <property type="taxonomic scope" value="Bacteria"/>
</dbReference>
<feature type="signal peptide" evidence="1">
    <location>
        <begin position="1"/>
        <end position="23"/>
    </location>
</feature>
<dbReference type="OrthoDB" id="654178at2"/>
<dbReference type="Pfam" id="PF19573">
    <property type="entry name" value="DUF6089"/>
    <property type="match status" value="1"/>
</dbReference>
<feature type="domain" description="DUF6089" evidence="2">
    <location>
        <begin position="8"/>
        <end position="230"/>
    </location>
</feature>